<evidence type="ECO:0000313" key="4">
    <source>
        <dbReference type="EMBL" id="EHU02207.1"/>
    </source>
</evidence>
<evidence type="ECO:0000313" key="1">
    <source>
        <dbReference type="EMBL" id="ARF48857.1"/>
    </source>
</evidence>
<dbReference type="EMBL" id="CP017581">
    <property type="protein sequence ID" value="ARF49994.1"/>
    <property type="molecule type" value="Genomic_DNA"/>
</dbReference>
<dbReference type="PATRIC" id="fig|660596.6.peg.15"/>
<accession>H3R871</accession>
<dbReference type="RefSeq" id="WP_006117561.1">
    <property type="nucleotide sequence ID" value="NZ_AHIE01000001.1"/>
</dbReference>
<dbReference type="STRING" id="660596.DSJ_05585"/>
<dbReference type="Proteomes" id="UP000005050">
    <property type="component" value="Unassembled WGS sequence"/>
</dbReference>
<reference evidence="1 6" key="3">
    <citation type="submission" date="2016-10" db="EMBL/GenBank/DDBJ databases">
        <title>Complete Genome Assembly of Pantoea stewartii subsp. stewartii DC283, a Corn Pathogen.</title>
        <authorList>
            <person name="Duong D.A."/>
            <person name="Stevens A.M."/>
            <person name="Jensen R.V."/>
        </authorList>
    </citation>
    <scope>NUCLEOTIDE SEQUENCE [LARGE SCALE GENOMIC DNA]</scope>
    <source>
        <strain evidence="1 6">DC283</strain>
    </source>
</reference>
<dbReference type="EMBL" id="AHIE01000001">
    <property type="protein sequence ID" value="EHU02207.1"/>
    <property type="molecule type" value="Genomic_DNA"/>
</dbReference>
<dbReference type="KEGG" id="pstw:DSJ_05585"/>
<name>H3R871_PANSE</name>
<organism evidence="4 5">
    <name type="scientific">Pantoea stewartii subsp. stewartii DC283</name>
    <dbReference type="NCBI Taxonomy" id="660596"/>
    <lineage>
        <taxon>Bacteria</taxon>
        <taxon>Pseudomonadati</taxon>
        <taxon>Pseudomonadota</taxon>
        <taxon>Gammaproteobacteria</taxon>
        <taxon>Enterobacterales</taxon>
        <taxon>Erwiniaceae</taxon>
        <taxon>Pantoea</taxon>
    </lineage>
</organism>
<dbReference type="KEGG" id="pstw:DSJ_12000"/>
<gene>
    <name evidence="4" type="ORF">CKS_5716</name>
    <name evidence="3" type="ORF">CKS_5754</name>
    <name evidence="1" type="ORF">DSJ_05585</name>
    <name evidence="2" type="ORF">DSJ_12000</name>
</gene>
<evidence type="ECO:0000313" key="6">
    <source>
        <dbReference type="Proteomes" id="UP000192380"/>
    </source>
</evidence>
<sequence>MSNKQVRVEVCHNINGSLSLCICDNSGGYRISGAKIGGCETLKVFTVDADELIEAIQNHSFEVTNHDN</sequence>
<dbReference type="Proteomes" id="UP000192380">
    <property type="component" value="Chromosome"/>
</dbReference>
<protein>
    <submittedName>
        <fullName evidence="4">Uncharacterized protein</fullName>
    </submittedName>
</protein>
<dbReference type="OrthoDB" id="6629998at2"/>
<evidence type="ECO:0000313" key="2">
    <source>
        <dbReference type="EMBL" id="ARF49994.1"/>
    </source>
</evidence>
<reference evidence="4 5" key="1">
    <citation type="journal article" date="2012" name="Mol. Microbiol.">
        <title>The genetic and structural basis of two distinct terminal side branch residues in stewartan and amylovoran exopolysaccharides and their potential role in host adaptation.</title>
        <authorList>
            <person name="Wang X."/>
            <person name="Yang F."/>
            <person name="von Bodman S.B."/>
        </authorList>
    </citation>
    <scope>NUCLEOTIDE SEQUENCE [LARGE SCALE GENOMIC DNA]</scope>
    <source>
        <strain evidence="4 5">DC283</strain>
    </source>
</reference>
<dbReference type="EMBL" id="CP017581">
    <property type="protein sequence ID" value="ARF48857.1"/>
    <property type="molecule type" value="Genomic_DNA"/>
</dbReference>
<proteinExistence type="predicted"/>
<dbReference type="AlphaFoldDB" id="H3R871"/>
<evidence type="ECO:0000313" key="5">
    <source>
        <dbReference type="Proteomes" id="UP000005050"/>
    </source>
</evidence>
<evidence type="ECO:0000313" key="3">
    <source>
        <dbReference type="EMBL" id="EHU00528.1"/>
    </source>
</evidence>
<keyword evidence="6" id="KW-1185">Reference proteome</keyword>
<dbReference type="EMBL" id="AHIE01000017">
    <property type="protein sequence ID" value="EHU00528.1"/>
    <property type="molecule type" value="Genomic_DNA"/>
</dbReference>
<reference evidence="4" key="2">
    <citation type="submission" date="2012-01" db="EMBL/GenBank/DDBJ databases">
        <authorList>
            <person name="Biehl B.S."/>
            <person name="Ding Y."/>
            <person name="Dugan-Rocha S.P."/>
            <person name="Gibbs R.A."/>
            <person name="Glasner J.D."/>
            <person name="Kovar C."/>
            <person name="Muzny D.M."/>
            <person name="Neeno-Eckwall E.C."/>
            <person name="Perna N.T."/>
            <person name="Qin X."/>
            <person name="von Bodman S.B."/>
            <person name="Weinstock G.M."/>
        </authorList>
    </citation>
    <scope>NUCLEOTIDE SEQUENCE</scope>
    <source>
        <strain evidence="4">DC283</strain>
    </source>
</reference>